<dbReference type="Proteomes" id="UP000269923">
    <property type="component" value="Unassembled WGS sequence"/>
</dbReference>
<accession>A0A3P2A869</accession>
<dbReference type="OrthoDB" id="9771212at2"/>
<proteinExistence type="predicted"/>
<name>A0A3P2A869_9NEIS</name>
<reference evidence="1 2" key="1">
    <citation type="submission" date="2018-11" db="EMBL/GenBank/DDBJ databases">
        <title>Genomes From Bacteria Associated with the Canine Oral Cavity: a Test Case for Automated Genome-Based Taxonomic Assignment.</title>
        <authorList>
            <person name="Coil D.A."/>
            <person name="Jospin G."/>
            <person name="Darling A.E."/>
            <person name="Wallis C."/>
            <person name="Davis I.J."/>
            <person name="Harris S."/>
            <person name="Eisen J.A."/>
            <person name="Holcombe L.J."/>
            <person name="O'Flynn C."/>
        </authorList>
    </citation>
    <scope>NUCLEOTIDE SEQUENCE [LARGE SCALE GENOMIC DNA]</scope>
    <source>
        <strain evidence="1 2">COT-280</strain>
    </source>
</reference>
<dbReference type="Pfam" id="PF08902">
    <property type="entry name" value="DUF1848"/>
    <property type="match status" value="1"/>
</dbReference>
<dbReference type="EMBL" id="RQYC01000001">
    <property type="protein sequence ID" value="RRD91692.1"/>
    <property type="molecule type" value="Genomic_DNA"/>
</dbReference>
<comment type="caution">
    <text evidence="1">The sequence shown here is derived from an EMBL/GenBank/DDBJ whole genome shotgun (WGS) entry which is preliminary data.</text>
</comment>
<sequence length="330" mass="38478">MKPHAQIISVSRKTDIPAFYHEWFFNRLKEGFVLYRNPFNAHKFHRVSLLPNDVHAFVFWTRNAEYLLPRLSELEQYIYYFQYTITGYPRALEKSTPNPHRAIATFQQLSRQIGKERVIWRYDPILLCNLLPIQEHKRLFQKIAENLAGYTDKVIISFADLYAKTERNLKKIDIKPIGTEHFEFTDILKHETELADLVGFMAQTAQLCGMQIETCAETVNLEEKYGIRRGLCIDNQLLERLFGDRGFSNKKDKGQRAECGCVQSRDIGIYDTCVHGCQYCYATTRHDKAAENKRQHNPHSPLLLGEIEDIPEAERDNLLSPPQQDSLFSF</sequence>
<keyword evidence="2" id="KW-1185">Reference proteome</keyword>
<dbReference type="InterPro" id="IPR014998">
    <property type="entry name" value="DUF1848"/>
</dbReference>
<organism evidence="1 2">
    <name type="scientific">Conchiformibius steedae</name>
    <dbReference type="NCBI Taxonomy" id="153493"/>
    <lineage>
        <taxon>Bacteria</taxon>
        <taxon>Pseudomonadati</taxon>
        <taxon>Pseudomonadota</taxon>
        <taxon>Betaproteobacteria</taxon>
        <taxon>Neisseriales</taxon>
        <taxon>Neisseriaceae</taxon>
        <taxon>Conchiformibius</taxon>
    </lineage>
</organism>
<dbReference type="AlphaFoldDB" id="A0A3P2A869"/>
<evidence type="ECO:0000313" key="2">
    <source>
        <dbReference type="Proteomes" id="UP000269923"/>
    </source>
</evidence>
<protein>
    <submittedName>
        <fullName evidence="1">DUF1848 domain-containing protein</fullName>
    </submittedName>
</protein>
<dbReference type="RefSeq" id="WP_124793870.1">
    <property type="nucleotide sequence ID" value="NZ_RQYC01000001.1"/>
</dbReference>
<evidence type="ECO:0000313" key="1">
    <source>
        <dbReference type="EMBL" id="RRD91692.1"/>
    </source>
</evidence>
<gene>
    <name evidence="1" type="ORF">EII21_01325</name>
</gene>